<reference evidence="6" key="2">
    <citation type="submission" date="2017-05" db="UniProtKB">
        <authorList>
            <consortium name="EnsemblMetazoa"/>
        </authorList>
    </citation>
    <scope>IDENTIFICATION</scope>
</reference>
<dbReference type="SMART" id="SM00454">
    <property type="entry name" value="SAM"/>
    <property type="match status" value="1"/>
</dbReference>
<protein>
    <recommendedName>
        <fullName evidence="8">DDHD domain-containing protein</fullName>
    </recommendedName>
</protein>
<organism evidence="6">
    <name type="scientific">Amphimedon queenslandica</name>
    <name type="common">Sponge</name>
    <dbReference type="NCBI Taxonomy" id="400682"/>
    <lineage>
        <taxon>Eukaryota</taxon>
        <taxon>Metazoa</taxon>
        <taxon>Porifera</taxon>
        <taxon>Demospongiae</taxon>
        <taxon>Heteroscleromorpha</taxon>
        <taxon>Haplosclerida</taxon>
        <taxon>Niphatidae</taxon>
        <taxon>Amphimedon</taxon>
    </lineage>
</organism>
<dbReference type="PROSITE" id="PS51043">
    <property type="entry name" value="DDHD"/>
    <property type="match status" value="1"/>
</dbReference>
<dbReference type="InterPro" id="IPR057825">
    <property type="entry name" value="WWE_SEC23-DDH2"/>
</dbReference>
<dbReference type="InterPro" id="IPR004177">
    <property type="entry name" value="DDHD_dom"/>
</dbReference>
<dbReference type="Pfam" id="PF02825">
    <property type="entry name" value="WWE"/>
    <property type="match status" value="1"/>
</dbReference>
<dbReference type="InParanoid" id="A0A1X7U025"/>
<feature type="domain" description="DDHD" evidence="5">
    <location>
        <begin position="738"/>
        <end position="844"/>
    </location>
</feature>
<dbReference type="PROSITE" id="PS50918">
    <property type="entry name" value="WWE"/>
    <property type="match status" value="1"/>
</dbReference>
<dbReference type="InterPro" id="IPR001660">
    <property type="entry name" value="SAM"/>
</dbReference>
<feature type="compositionally biased region" description="Polar residues" evidence="3">
    <location>
        <begin position="183"/>
        <end position="195"/>
    </location>
</feature>
<dbReference type="PANTHER" id="PTHR23509:SF10">
    <property type="entry name" value="LD21067P"/>
    <property type="match status" value="1"/>
</dbReference>
<feature type="compositionally biased region" description="Polar residues" evidence="3">
    <location>
        <begin position="222"/>
        <end position="241"/>
    </location>
</feature>
<evidence type="ECO:0000256" key="3">
    <source>
        <dbReference type="SAM" id="MobiDB-lite"/>
    </source>
</evidence>
<feature type="region of interest" description="Disordered" evidence="3">
    <location>
        <begin position="592"/>
        <end position="622"/>
    </location>
</feature>
<evidence type="ECO:0000259" key="5">
    <source>
        <dbReference type="PROSITE" id="PS51043"/>
    </source>
</evidence>
<reference evidence="7" key="1">
    <citation type="journal article" date="2010" name="Nature">
        <title>The Amphimedon queenslandica genome and the evolution of animal complexity.</title>
        <authorList>
            <person name="Srivastava M."/>
            <person name="Simakov O."/>
            <person name="Chapman J."/>
            <person name="Fahey B."/>
            <person name="Gauthier M.E."/>
            <person name="Mitros T."/>
            <person name="Richards G.S."/>
            <person name="Conaco C."/>
            <person name="Dacre M."/>
            <person name="Hellsten U."/>
            <person name="Larroux C."/>
            <person name="Putnam N.H."/>
            <person name="Stanke M."/>
            <person name="Adamska M."/>
            <person name="Darling A."/>
            <person name="Degnan S.M."/>
            <person name="Oakley T.H."/>
            <person name="Plachetzki D.C."/>
            <person name="Zhai Y."/>
            <person name="Adamski M."/>
            <person name="Calcino A."/>
            <person name="Cummins S.F."/>
            <person name="Goodstein D.M."/>
            <person name="Harris C."/>
            <person name="Jackson D.J."/>
            <person name="Leys S.P."/>
            <person name="Shu S."/>
            <person name="Woodcroft B.J."/>
            <person name="Vervoort M."/>
            <person name="Kosik K.S."/>
            <person name="Manning G."/>
            <person name="Degnan B.M."/>
            <person name="Rokhsar D.S."/>
        </authorList>
    </citation>
    <scope>NUCLEOTIDE SEQUENCE [LARGE SCALE GENOMIC DNA]</scope>
</reference>
<dbReference type="InterPro" id="IPR004170">
    <property type="entry name" value="WWE_dom"/>
</dbReference>
<evidence type="ECO:0008006" key="8">
    <source>
        <dbReference type="Google" id="ProtNLM"/>
    </source>
</evidence>
<feature type="domain" description="WWE" evidence="4">
    <location>
        <begin position="242"/>
        <end position="325"/>
    </location>
</feature>
<dbReference type="GO" id="GO:0005737">
    <property type="term" value="C:cytoplasm"/>
    <property type="evidence" value="ECO:0007669"/>
    <property type="project" value="TreeGrafter"/>
</dbReference>
<dbReference type="Pfam" id="PF00536">
    <property type="entry name" value="SAM_1"/>
    <property type="match status" value="1"/>
</dbReference>
<gene>
    <name evidence="6" type="primary">100633695</name>
</gene>
<dbReference type="STRING" id="400682.A0A1X7U025"/>
<feature type="compositionally biased region" description="Low complexity" evidence="3">
    <location>
        <begin position="46"/>
        <end position="60"/>
    </location>
</feature>
<dbReference type="Pfam" id="PF02862">
    <property type="entry name" value="DDHD"/>
    <property type="match status" value="1"/>
</dbReference>
<dbReference type="EnsemblMetazoa" id="XM_020001275.1">
    <property type="protein sequence ID" value="XP_019856834.1"/>
    <property type="gene ID" value="LOC100633695"/>
</dbReference>
<comment type="similarity">
    <text evidence="1">Belongs to the PA-PLA1 family.</text>
</comment>
<keyword evidence="2" id="KW-0175">Coiled coil</keyword>
<dbReference type="GO" id="GO:0046872">
    <property type="term" value="F:metal ion binding"/>
    <property type="evidence" value="ECO:0007669"/>
    <property type="project" value="InterPro"/>
</dbReference>
<dbReference type="GO" id="GO:0004620">
    <property type="term" value="F:phospholipase activity"/>
    <property type="evidence" value="ECO:0007669"/>
    <property type="project" value="TreeGrafter"/>
</dbReference>
<feature type="region of interest" description="Disordered" evidence="3">
    <location>
        <begin position="219"/>
        <end position="241"/>
    </location>
</feature>
<dbReference type="FunCoup" id="A0A1X7U025">
    <property type="interactions" value="95"/>
</dbReference>
<dbReference type="OrthoDB" id="69269at2759"/>
<dbReference type="EnsemblMetazoa" id="Aqu2.1.20846_001">
    <property type="protein sequence ID" value="Aqu2.1.20846_001"/>
    <property type="gene ID" value="Aqu2.1.20846"/>
</dbReference>
<dbReference type="InterPro" id="IPR013761">
    <property type="entry name" value="SAM/pointed_sf"/>
</dbReference>
<dbReference type="Gene3D" id="1.10.150.50">
    <property type="entry name" value="Transcription Factor, Ets-1"/>
    <property type="match status" value="1"/>
</dbReference>
<proteinExistence type="inferred from homology"/>
<dbReference type="PANTHER" id="PTHR23509">
    <property type="entry name" value="PA-PL1 PHOSPHOLIPASE FAMILY"/>
    <property type="match status" value="1"/>
</dbReference>
<dbReference type="InterPro" id="IPR058055">
    <property type="entry name" value="PA-PLA1"/>
</dbReference>
<accession>A0A1X7U025</accession>
<dbReference type="SUPFAM" id="SSF47769">
    <property type="entry name" value="SAM/Pointed domain"/>
    <property type="match status" value="1"/>
</dbReference>
<evidence type="ECO:0000313" key="7">
    <source>
        <dbReference type="Proteomes" id="UP000007879"/>
    </source>
</evidence>
<dbReference type="SMART" id="SM01127">
    <property type="entry name" value="DDHD"/>
    <property type="match status" value="1"/>
</dbReference>
<sequence>MSVSNTPSKEKASLFNADLFSSPATGLSSLGFGDDIFSGGSPFTLAPAAPAVPSVATPSSNEGGGATPPSKSDETLHTVPLDSPTLAEEEDSRRGQTTSLPLLSVPGSVAGWNDPPFLSSLSAPPPPSRTVSTPLSGGDFHVQPLVDNRRSESPRPSPAPPTGSSNPYRLGVGGAASSKRPVYTQNMIPPTSGSQAPPIAPPTTGPLTYAPPTNPQIVAPPTYSQAPPTYSQAPPTQSQAPSLTVEKPSIIPVQAHWFYLKEGQEYWYPFSLIDSSKLEEIYIRLETDPSFNSVVQTDGGRYDVDVSKRQRAAVYWDEPPGLVRRCTWFYKGDDDRWYKPYIEDIAIKLETAFTEAVMQGNWNCRVDLPEGEAVVINSPTAIAHYPAHQVQTLNYEIDYKPKAVLRGFLERDKVQMGEDKNIDHLVFVVHGIGPFADIRLDSFRSLIDCVDDFREVSLLLLRSHDVSGRGAGGQGRVEFLPVQWHSALHGDDTGVDKQVKSISLPSISKLRDFTNSTLIDILFYTSPLYLQTIIDQVSSEMNRMYALFKERNPSFSGSVGVMGHSLGSCILFDLLYHQKVDGGVSMGVVKDPVPQSLPVTESTDSLEKQEEKEKEEEEDAPAVSDILNQLGLPQLIEKFESEMIDFNTFILCNNEDLKEIGVPLGGRKKITSYIDEWNKKKEQEQERKVKEAEERLREEELKKSLAADGACVGGVTETVTYVKGTAGTGQPLVNYPLLNFNPSSLFAVGSPIGLFLTLRGVESLGPEYQLPTCSSVYNIFHPYDPVAYRLEPLLVSQAPLKAALLPHHKGRKRFHLELYENIERVGQSVKYHLVEGIRNMGISE</sequence>
<dbReference type="KEGG" id="aqu:100633695"/>
<evidence type="ECO:0000256" key="1">
    <source>
        <dbReference type="ARBA" id="ARBA00038464"/>
    </source>
</evidence>
<dbReference type="AlphaFoldDB" id="A0A1X7U025"/>
<evidence type="ECO:0000259" key="4">
    <source>
        <dbReference type="PROSITE" id="PS50918"/>
    </source>
</evidence>
<evidence type="ECO:0000313" key="6">
    <source>
        <dbReference type="EnsemblMetazoa" id="Aqu2.1.20846_001"/>
    </source>
</evidence>
<name>A0A1X7U025_AMPQE</name>
<keyword evidence="7" id="KW-1185">Reference proteome</keyword>
<dbReference type="Pfam" id="PF23464">
    <property type="entry name" value="WWE_3"/>
    <property type="match status" value="1"/>
</dbReference>
<evidence type="ECO:0000256" key="2">
    <source>
        <dbReference type="SAM" id="Coils"/>
    </source>
</evidence>
<feature type="coiled-coil region" evidence="2">
    <location>
        <begin position="674"/>
        <end position="702"/>
    </location>
</feature>
<dbReference type="Proteomes" id="UP000007879">
    <property type="component" value="Unassembled WGS sequence"/>
</dbReference>
<feature type="region of interest" description="Disordered" evidence="3">
    <location>
        <begin position="43"/>
        <end position="205"/>
    </location>
</feature>
<dbReference type="eggNOG" id="KOG2308">
    <property type="taxonomic scope" value="Eukaryota"/>
</dbReference>